<dbReference type="CDD" id="cd01949">
    <property type="entry name" value="GGDEF"/>
    <property type="match status" value="1"/>
</dbReference>
<name>A0A6P1M7R6_9BACT</name>
<keyword evidence="3" id="KW-1133">Transmembrane helix</keyword>
<feature type="transmembrane region" description="Helical" evidence="3">
    <location>
        <begin position="29"/>
        <end position="45"/>
    </location>
</feature>
<evidence type="ECO:0000259" key="4">
    <source>
        <dbReference type="PROSITE" id="PS50887"/>
    </source>
</evidence>
<keyword evidence="3" id="KW-0472">Membrane</keyword>
<dbReference type="NCBIfam" id="TIGR00254">
    <property type="entry name" value="GGDEF"/>
    <property type="match status" value="1"/>
</dbReference>
<dbReference type="PROSITE" id="PS50887">
    <property type="entry name" value="GGDEF"/>
    <property type="match status" value="1"/>
</dbReference>
<evidence type="ECO:0000313" key="5">
    <source>
        <dbReference type="EMBL" id="QHI70082.1"/>
    </source>
</evidence>
<dbReference type="Proteomes" id="UP000464954">
    <property type="component" value="Chromosome"/>
</dbReference>
<dbReference type="PANTHER" id="PTHR45138:SF9">
    <property type="entry name" value="DIGUANYLATE CYCLASE DGCM-RELATED"/>
    <property type="match status" value="1"/>
</dbReference>
<dbReference type="InterPro" id="IPR029787">
    <property type="entry name" value="Nucleotide_cyclase"/>
</dbReference>
<gene>
    <name evidence="5" type="ORF">GT409_11710</name>
</gene>
<keyword evidence="6" id="KW-1185">Reference proteome</keyword>
<dbReference type="Gene3D" id="3.30.70.270">
    <property type="match status" value="1"/>
</dbReference>
<comment type="catalytic activity">
    <reaction evidence="2">
        <text>2 GTP = 3',3'-c-di-GMP + 2 diphosphate</text>
        <dbReference type="Rhea" id="RHEA:24898"/>
        <dbReference type="ChEBI" id="CHEBI:33019"/>
        <dbReference type="ChEBI" id="CHEBI:37565"/>
        <dbReference type="ChEBI" id="CHEBI:58805"/>
        <dbReference type="EC" id="2.7.7.65"/>
    </reaction>
</comment>
<sequence>MAVVPIYSIVLLSVPMFPLVLCRSKAAKVIFVIGGAAAWLSKIFVRKLFLCLIHTAPGGNMIDPLQRRLEEIGAPADVKALAAELAEQALRDPLTGLYNRRFFDEALAQNTEAARRYERDLSLVLFDLDLLKELNDTAGHEAGDLALKTFASVLSETVRAADIVCRIGGDEFAVILPETGFSRVRNFTDRFFQCLESYQSVCSYDWKLSASYGASALPSENLLADADAELIQVKSSERFLKKLIAYQITHI</sequence>
<dbReference type="InterPro" id="IPR050469">
    <property type="entry name" value="Diguanylate_Cyclase"/>
</dbReference>
<dbReference type="EC" id="2.7.7.65" evidence="1"/>
<dbReference type="Pfam" id="PF00990">
    <property type="entry name" value="GGDEF"/>
    <property type="match status" value="1"/>
</dbReference>
<organism evidence="5 6">
    <name type="scientific">Tichowtungia aerotolerans</name>
    <dbReference type="NCBI Taxonomy" id="2697043"/>
    <lineage>
        <taxon>Bacteria</taxon>
        <taxon>Pseudomonadati</taxon>
        <taxon>Kiritimatiellota</taxon>
        <taxon>Tichowtungiia</taxon>
        <taxon>Tichowtungiales</taxon>
        <taxon>Tichowtungiaceae</taxon>
        <taxon>Tichowtungia</taxon>
    </lineage>
</organism>
<dbReference type="KEGG" id="taer:GT409_11710"/>
<evidence type="ECO:0000256" key="2">
    <source>
        <dbReference type="ARBA" id="ARBA00034247"/>
    </source>
</evidence>
<keyword evidence="3" id="KW-0812">Transmembrane</keyword>
<protein>
    <recommendedName>
        <fullName evidence="1">diguanylate cyclase</fullName>
        <ecNumber evidence="1">2.7.7.65</ecNumber>
    </recommendedName>
</protein>
<dbReference type="PANTHER" id="PTHR45138">
    <property type="entry name" value="REGULATORY COMPONENTS OF SENSORY TRANSDUCTION SYSTEM"/>
    <property type="match status" value="1"/>
</dbReference>
<reference evidence="5 6" key="1">
    <citation type="submission" date="2020-01" db="EMBL/GenBank/DDBJ databases">
        <title>Ponticoccus aerotolerans gen. nov., sp. nov., an anaerobic bacterium and proposal of Ponticoccusceae fam. nov., Ponticoccusles ord. nov. and Ponticoccuse classis nov. in the phylum Kiritimatiellaeota.</title>
        <authorList>
            <person name="Zhou L.Y."/>
            <person name="Du Z.J."/>
        </authorList>
    </citation>
    <scope>NUCLEOTIDE SEQUENCE [LARGE SCALE GENOMIC DNA]</scope>
    <source>
        <strain evidence="5 6">S-5007</strain>
    </source>
</reference>
<feature type="domain" description="GGDEF" evidence="4">
    <location>
        <begin position="119"/>
        <end position="251"/>
    </location>
</feature>
<accession>A0A6P1M7R6</accession>
<dbReference type="AlphaFoldDB" id="A0A6P1M7R6"/>
<dbReference type="EMBL" id="CP047593">
    <property type="protein sequence ID" value="QHI70082.1"/>
    <property type="molecule type" value="Genomic_DNA"/>
</dbReference>
<proteinExistence type="predicted"/>
<dbReference type="SUPFAM" id="SSF55073">
    <property type="entry name" value="Nucleotide cyclase"/>
    <property type="match status" value="1"/>
</dbReference>
<evidence type="ECO:0000256" key="3">
    <source>
        <dbReference type="SAM" id="Phobius"/>
    </source>
</evidence>
<dbReference type="InterPro" id="IPR000160">
    <property type="entry name" value="GGDEF_dom"/>
</dbReference>
<evidence type="ECO:0000313" key="6">
    <source>
        <dbReference type="Proteomes" id="UP000464954"/>
    </source>
</evidence>
<dbReference type="SMART" id="SM00267">
    <property type="entry name" value="GGDEF"/>
    <property type="match status" value="1"/>
</dbReference>
<feature type="transmembrane region" description="Helical" evidence="3">
    <location>
        <begin position="6"/>
        <end position="22"/>
    </location>
</feature>
<evidence type="ECO:0000256" key="1">
    <source>
        <dbReference type="ARBA" id="ARBA00012528"/>
    </source>
</evidence>
<dbReference type="InterPro" id="IPR043128">
    <property type="entry name" value="Rev_trsase/Diguanyl_cyclase"/>
</dbReference>
<dbReference type="GO" id="GO:0052621">
    <property type="term" value="F:diguanylate cyclase activity"/>
    <property type="evidence" value="ECO:0007669"/>
    <property type="project" value="UniProtKB-EC"/>
</dbReference>